<dbReference type="CDD" id="cd00093">
    <property type="entry name" value="HTH_XRE"/>
    <property type="match status" value="1"/>
</dbReference>
<proteinExistence type="predicted"/>
<evidence type="ECO:0000313" key="2">
    <source>
        <dbReference type="EMBL" id="KIL96726.1"/>
    </source>
</evidence>
<dbReference type="PROSITE" id="PS50943">
    <property type="entry name" value="HTH_CROC1"/>
    <property type="match status" value="1"/>
</dbReference>
<gene>
    <name evidence="2" type="ORF">CCC_01592</name>
</gene>
<dbReference type="STRING" id="272627.CCC_01592"/>
<protein>
    <submittedName>
        <fullName evidence="2">Transcriptional regulator Cro/CI family</fullName>
    </submittedName>
</protein>
<name>A0A0C2UV72_PARME</name>
<feature type="domain" description="HTH cro/C1-type" evidence="1">
    <location>
        <begin position="1"/>
        <end position="46"/>
    </location>
</feature>
<comment type="caution">
    <text evidence="2">The sequence shown here is derived from an EMBL/GenBank/DDBJ whole genome shotgun (WGS) entry which is preliminary data.</text>
</comment>
<keyword evidence="3" id="KW-1185">Reference proteome</keyword>
<dbReference type="Proteomes" id="UP000031971">
    <property type="component" value="Unassembled WGS sequence"/>
</dbReference>
<dbReference type="GO" id="GO:0003677">
    <property type="term" value="F:DNA binding"/>
    <property type="evidence" value="ECO:0007669"/>
    <property type="project" value="InterPro"/>
</dbReference>
<dbReference type="AlphaFoldDB" id="A0A0C2UV72"/>
<dbReference type="Gene3D" id="1.10.260.40">
    <property type="entry name" value="lambda repressor-like DNA-binding domains"/>
    <property type="match status" value="1"/>
</dbReference>
<evidence type="ECO:0000313" key="3">
    <source>
        <dbReference type="Proteomes" id="UP000031971"/>
    </source>
</evidence>
<organism evidence="2 3">
    <name type="scientific">Paramagnetospirillum magnetotacticum MS-1</name>
    <dbReference type="NCBI Taxonomy" id="272627"/>
    <lineage>
        <taxon>Bacteria</taxon>
        <taxon>Pseudomonadati</taxon>
        <taxon>Pseudomonadota</taxon>
        <taxon>Alphaproteobacteria</taxon>
        <taxon>Rhodospirillales</taxon>
        <taxon>Magnetospirillaceae</taxon>
        <taxon>Paramagnetospirillum</taxon>
    </lineage>
</organism>
<dbReference type="SUPFAM" id="SSF47413">
    <property type="entry name" value="lambda repressor-like DNA-binding domains"/>
    <property type="match status" value="1"/>
</dbReference>
<dbReference type="InterPro" id="IPR001387">
    <property type="entry name" value="Cro/C1-type_HTH"/>
</dbReference>
<dbReference type="EMBL" id="JXSL01000035">
    <property type="protein sequence ID" value="KIL96726.1"/>
    <property type="molecule type" value="Genomic_DNA"/>
</dbReference>
<dbReference type="Pfam" id="PF01381">
    <property type="entry name" value="HTH_3"/>
    <property type="match status" value="1"/>
</dbReference>
<evidence type="ECO:0000259" key="1">
    <source>
        <dbReference type="PROSITE" id="PS50943"/>
    </source>
</evidence>
<reference evidence="2 3" key="1">
    <citation type="submission" date="2015-01" db="EMBL/GenBank/DDBJ databases">
        <title>Genome Sequence of Magnetospirillum magnetotacticum Strain MS-1.</title>
        <authorList>
            <person name="Marinov G.K."/>
            <person name="Smalley M.D."/>
            <person name="DeSalvo G."/>
        </authorList>
    </citation>
    <scope>NUCLEOTIDE SEQUENCE [LARGE SCALE GENOMIC DNA]</scope>
    <source>
        <strain evidence="2 3">MS-1</strain>
    </source>
</reference>
<accession>A0A0C2UV72</accession>
<dbReference type="InterPro" id="IPR010982">
    <property type="entry name" value="Lambda_DNA-bd_dom_sf"/>
</dbReference>
<sequence length="118" mass="12940">MSQEKLGEAIGLTFQQVQKYERGANRIGASRLFDLSRVLDVPVSFFFDDMGEDAQSSSPAAVIKGEAVTTAASPGDERDPMAKRETLELVRAYYSITDESVRRKAYELAKTLGGSDKT</sequence>